<evidence type="ECO:0000313" key="1">
    <source>
        <dbReference type="EMBL" id="SDR10074.1"/>
    </source>
</evidence>
<dbReference type="RefSeq" id="WP_090381809.1">
    <property type="nucleotide sequence ID" value="NZ_FNLC01000002.1"/>
</dbReference>
<proteinExistence type="predicted"/>
<accession>A0A1H1G9Z7</accession>
<name>A0A1H1G9Z7_NATTX</name>
<dbReference type="AlphaFoldDB" id="A0A1H1G9Z7"/>
<sequence length="61" mass="7052">MRQKVICPHCSEKVSIDVDRKVLRTRGKIGSVNDGYDRSAVCPECDEKFACKIEDPTRRRR</sequence>
<dbReference type="EMBL" id="FNLC01000002">
    <property type="protein sequence ID" value="SDR10074.1"/>
    <property type="molecule type" value="Genomic_DNA"/>
</dbReference>
<evidence type="ECO:0000313" key="2">
    <source>
        <dbReference type="Proteomes" id="UP000198848"/>
    </source>
</evidence>
<gene>
    <name evidence="1" type="ORF">SAMN04489842_2336</name>
</gene>
<protein>
    <submittedName>
        <fullName evidence="1">Uncharacterized protein</fullName>
    </submittedName>
</protein>
<dbReference type="Proteomes" id="UP000198848">
    <property type="component" value="Unassembled WGS sequence"/>
</dbReference>
<reference evidence="2" key="1">
    <citation type="submission" date="2016-10" db="EMBL/GenBank/DDBJ databases">
        <authorList>
            <person name="Varghese N."/>
            <person name="Submissions S."/>
        </authorList>
    </citation>
    <scope>NUCLEOTIDE SEQUENCE [LARGE SCALE GENOMIC DNA]</scope>
    <source>
        <strain evidence="2">DSM 24767</strain>
    </source>
</reference>
<dbReference type="STRING" id="1095778.SAMN04489842_2336"/>
<organism evidence="1 2">
    <name type="scientific">Natronobacterium texcoconense</name>
    <dbReference type="NCBI Taxonomy" id="1095778"/>
    <lineage>
        <taxon>Archaea</taxon>
        <taxon>Methanobacteriati</taxon>
        <taxon>Methanobacteriota</taxon>
        <taxon>Stenosarchaea group</taxon>
        <taxon>Halobacteria</taxon>
        <taxon>Halobacteriales</taxon>
        <taxon>Natrialbaceae</taxon>
        <taxon>Natronobacterium</taxon>
    </lineage>
</organism>
<keyword evidence="2" id="KW-1185">Reference proteome</keyword>